<keyword evidence="2" id="KW-0418">Kinase</keyword>
<dbReference type="CDD" id="cd00054">
    <property type="entry name" value="EGF_CA"/>
    <property type="match status" value="1"/>
</dbReference>
<keyword evidence="2" id="KW-0675">Receptor</keyword>
<dbReference type="Gramene" id="OE9A055258T1">
    <property type="protein sequence ID" value="OE9A055258C1"/>
    <property type="gene ID" value="OE9A055258"/>
</dbReference>
<keyword evidence="3" id="KW-1185">Reference proteome</keyword>
<dbReference type="Gene3D" id="2.10.25.10">
    <property type="entry name" value="Laminin"/>
    <property type="match status" value="1"/>
</dbReference>
<feature type="non-terminal residue" evidence="2">
    <location>
        <position position="104"/>
    </location>
</feature>
<reference evidence="2 3" key="1">
    <citation type="submission" date="2019-12" db="EMBL/GenBank/DDBJ databases">
        <authorList>
            <person name="Alioto T."/>
            <person name="Alioto T."/>
            <person name="Gomez Garrido J."/>
        </authorList>
    </citation>
    <scope>NUCLEOTIDE SEQUENCE [LARGE SCALE GENOMIC DNA]</scope>
</reference>
<dbReference type="PANTHER" id="PTHR33491">
    <property type="entry name" value="OSJNBA0016N04.9 PROTEIN"/>
    <property type="match status" value="1"/>
</dbReference>
<comment type="caution">
    <text evidence="2">The sequence shown here is derived from an EMBL/GenBank/DDBJ whole genome shotgun (WGS) entry which is preliminary data.</text>
</comment>
<evidence type="ECO:0000313" key="3">
    <source>
        <dbReference type="Proteomes" id="UP000594638"/>
    </source>
</evidence>
<gene>
    <name evidence="2" type="ORF">OLEA9_A055258</name>
</gene>
<evidence type="ECO:0000259" key="1">
    <source>
        <dbReference type="Pfam" id="PF00008"/>
    </source>
</evidence>
<evidence type="ECO:0000313" key="2">
    <source>
        <dbReference type="EMBL" id="CAA3003901.1"/>
    </source>
</evidence>
<dbReference type="GO" id="GO:0016301">
    <property type="term" value="F:kinase activity"/>
    <property type="evidence" value="ECO:0007669"/>
    <property type="project" value="UniProtKB-KW"/>
</dbReference>
<name>A0A8S0TFA0_OLEEU</name>
<feature type="domain" description="EGF-like" evidence="1">
    <location>
        <begin position="66"/>
        <end position="98"/>
    </location>
</feature>
<protein>
    <submittedName>
        <fullName evidence="2">Wall-associated receptor kinase-like 16</fullName>
    </submittedName>
</protein>
<dbReference type="Pfam" id="PF00008">
    <property type="entry name" value="EGF"/>
    <property type="match status" value="1"/>
</dbReference>
<keyword evidence="2" id="KW-0808">Transferase</keyword>
<dbReference type="AlphaFoldDB" id="A0A8S0TFA0"/>
<dbReference type="InterPro" id="IPR000742">
    <property type="entry name" value="EGF"/>
</dbReference>
<sequence>QERKLFRCSFTFIGVIGDYENFNFSLSHLDNSTTFLRSNEEFTGMPLVLDWRIGDYNCIEEHNLTNHPCGKNSYCINYDTSLDFGGYHCKCKEGFEGNPYLGCH</sequence>
<proteinExistence type="predicted"/>
<organism evidence="2 3">
    <name type="scientific">Olea europaea subsp. europaea</name>
    <dbReference type="NCBI Taxonomy" id="158383"/>
    <lineage>
        <taxon>Eukaryota</taxon>
        <taxon>Viridiplantae</taxon>
        <taxon>Streptophyta</taxon>
        <taxon>Embryophyta</taxon>
        <taxon>Tracheophyta</taxon>
        <taxon>Spermatophyta</taxon>
        <taxon>Magnoliopsida</taxon>
        <taxon>eudicotyledons</taxon>
        <taxon>Gunneridae</taxon>
        <taxon>Pentapetalae</taxon>
        <taxon>asterids</taxon>
        <taxon>lamiids</taxon>
        <taxon>Lamiales</taxon>
        <taxon>Oleaceae</taxon>
        <taxon>Oleeae</taxon>
        <taxon>Olea</taxon>
    </lineage>
</organism>
<feature type="non-terminal residue" evidence="2">
    <location>
        <position position="1"/>
    </location>
</feature>
<dbReference type="OrthoDB" id="1001427at2759"/>
<dbReference type="Proteomes" id="UP000594638">
    <property type="component" value="Unassembled WGS sequence"/>
</dbReference>
<accession>A0A8S0TFA0</accession>
<dbReference type="EMBL" id="CACTIH010006046">
    <property type="protein sequence ID" value="CAA3003901.1"/>
    <property type="molecule type" value="Genomic_DNA"/>
</dbReference>